<reference evidence="1 2" key="1">
    <citation type="submission" date="2021-01" db="EMBL/GenBank/DDBJ databases">
        <title>FDA dAtabase for Regulatory Grade micrObial Sequences (FDA-ARGOS): Supporting development and validation of Infectious Disease Dx tests.</title>
        <authorList>
            <person name="Sproer C."/>
            <person name="Gronow S."/>
            <person name="Severitt S."/>
            <person name="Schroder I."/>
            <person name="Tallon L."/>
            <person name="Sadzewicz L."/>
            <person name="Zhao X."/>
            <person name="Boylan J."/>
            <person name="Ott S."/>
            <person name="Bowen H."/>
            <person name="Vavikolanu K."/>
            <person name="Mehta A."/>
            <person name="Aluvathingal J."/>
            <person name="Nadendla S."/>
            <person name="Lowell S."/>
            <person name="Myers T."/>
            <person name="Yan Y."/>
            <person name="Sichtig H."/>
        </authorList>
    </citation>
    <scope>NUCLEOTIDE SEQUENCE [LARGE SCALE GENOMIC DNA]</scope>
    <source>
        <strain evidence="1 2">FDAARGOS_1141</strain>
    </source>
</reference>
<evidence type="ECO:0000313" key="1">
    <source>
        <dbReference type="EMBL" id="QQT55356.1"/>
    </source>
</evidence>
<keyword evidence="2" id="KW-1185">Reference proteome</keyword>
<evidence type="ECO:0000313" key="2">
    <source>
        <dbReference type="Proteomes" id="UP000595498"/>
    </source>
</evidence>
<organism evidence="1 2">
    <name type="scientific">Sphingobacterium multivorum</name>
    <dbReference type="NCBI Taxonomy" id="28454"/>
    <lineage>
        <taxon>Bacteria</taxon>
        <taxon>Pseudomonadati</taxon>
        <taxon>Bacteroidota</taxon>
        <taxon>Sphingobacteriia</taxon>
        <taxon>Sphingobacteriales</taxon>
        <taxon>Sphingobacteriaceae</taxon>
        <taxon>Sphingobacterium</taxon>
    </lineage>
</organism>
<dbReference type="EMBL" id="CP068224">
    <property type="protein sequence ID" value="QQT55356.1"/>
    <property type="molecule type" value="Genomic_DNA"/>
</dbReference>
<gene>
    <name evidence="1" type="ORF">I6I98_08915</name>
</gene>
<dbReference type="Proteomes" id="UP000595498">
    <property type="component" value="Chromosome"/>
</dbReference>
<accession>A0ABX7CX29</accession>
<evidence type="ECO:0008006" key="3">
    <source>
        <dbReference type="Google" id="ProtNLM"/>
    </source>
</evidence>
<name>A0ABX7CX29_SPHMU</name>
<proteinExistence type="predicted"/>
<protein>
    <recommendedName>
        <fullName evidence="3">NYN domain-containing protein</fullName>
    </recommendedName>
</protein>
<sequence>MKEFIEKAWKFVEKIGKLLEGKPVDERRIIGRKVCGKYRAWKYGPLHTFIEMAASVFPENYRLDEEVLRAANAVCSTYSPRGMIYYLLSNAKKVDSPRQPLPVKKQYSYVAWQINNLPKVNIVTTLTKHPRLIEIREETLELSAAKAEILILSSGGDYFEVNKLLSTIYLTHKYVIICSVFDEAAIRDHILYRIDRKITPVFENENEYLAFMDEIIREATTIPLNN</sequence>